<sequence>MKKGLVCIHTAKSYADFIWYYCTYGHDYEWDIVLEPTISNEEQARLYRKSELFNKIIPYDTSIWDHKYLLLIRCIWSYITGRRRKFARKVIDDVVGDYNQYERVIIYNDYQFLEAAIIMLSAEKDVIWLEDGGADYKKRGKKFCKITGKLSSDLAFFVLGRMGYTSIANSYLLKNEKNCCKFSTFPEKIEGRKFKEHKKLNDMSDTNIEEYSRLIKDAFQFDLSKIKNNKKSIILFTAPLNVFSMKPMVYIDETIRYIEKNHRDCLILVKKHPRDQVEYIWKEPERVVEVDKNVPGELILDNIKFDKEYYMFPSTILMMYGQKRNTAIFKYQGLCKEKVAGGVASYKEDFKRWFDYYQAEAEVIEI</sequence>
<reference evidence="1 2" key="2">
    <citation type="submission" date="2017-10" db="EMBL/GenBank/DDBJ databases">
        <authorList>
            <person name="Banno H."/>
            <person name="Chua N.-H."/>
        </authorList>
    </citation>
    <scope>NUCLEOTIDE SEQUENCE [LARGE SCALE GENOMIC DNA]</scope>
    <source>
        <strain evidence="1 2">JK626</strain>
    </source>
</reference>
<evidence type="ECO:0008006" key="3">
    <source>
        <dbReference type="Google" id="ProtNLM"/>
    </source>
</evidence>
<proteinExistence type="predicted"/>
<evidence type="ECO:0000313" key="2">
    <source>
        <dbReference type="Proteomes" id="UP000225889"/>
    </source>
</evidence>
<protein>
    <recommendedName>
        <fullName evidence="3">Glycosyltransferase family 52</fullName>
    </recommendedName>
</protein>
<dbReference type="EMBL" id="PDYF01000023">
    <property type="protein sequence ID" value="PHU34437.1"/>
    <property type="molecule type" value="Genomic_DNA"/>
</dbReference>
<evidence type="ECO:0000313" key="1">
    <source>
        <dbReference type="EMBL" id="PHU34437.1"/>
    </source>
</evidence>
<organism evidence="1 2">
    <name type="scientific">Pseudobutyrivibrio ruminis</name>
    <dbReference type="NCBI Taxonomy" id="46206"/>
    <lineage>
        <taxon>Bacteria</taxon>
        <taxon>Bacillati</taxon>
        <taxon>Bacillota</taxon>
        <taxon>Clostridia</taxon>
        <taxon>Lachnospirales</taxon>
        <taxon>Lachnospiraceae</taxon>
        <taxon>Pseudobutyrivibrio</taxon>
    </lineage>
</organism>
<name>A0A2G3DTR5_9FIRM</name>
<gene>
    <name evidence="1" type="ORF">CSX01_09995</name>
</gene>
<comment type="caution">
    <text evidence="1">The sequence shown here is derived from an EMBL/GenBank/DDBJ whole genome shotgun (WGS) entry which is preliminary data.</text>
</comment>
<dbReference type="AlphaFoldDB" id="A0A2G3DTR5"/>
<accession>A0A2G3DTR5</accession>
<reference evidence="1 2" key="1">
    <citation type="submission" date="2017-10" db="EMBL/GenBank/DDBJ databases">
        <title>Resolving the taxonomy of Roseburia spp., Eubacterium rectale and Agathobacter spp. through phylogenomic analysis.</title>
        <authorList>
            <person name="Sheridan P.O."/>
            <person name="Walker A.W."/>
            <person name="Duncan S.H."/>
            <person name="Scott K.P."/>
            <person name="Toole P.W.O."/>
            <person name="Luis P."/>
            <person name="Flint H.J."/>
        </authorList>
    </citation>
    <scope>NUCLEOTIDE SEQUENCE [LARGE SCALE GENOMIC DNA]</scope>
    <source>
        <strain evidence="1 2">JK626</strain>
    </source>
</reference>
<dbReference type="Proteomes" id="UP000225889">
    <property type="component" value="Unassembled WGS sequence"/>
</dbReference>
<dbReference type="RefSeq" id="WP_099392272.1">
    <property type="nucleotide sequence ID" value="NZ_PDYF01000023.1"/>
</dbReference>